<dbReference type="OrthoDB" id="10342431at2759"/>
<name>A0A0D0A7H5_9AGAM</name>
<dbReference type="Proteomes" id="UP000054485">
    <property type="component" value="Unassembled WGS sequence"/>
</dbReference>
<dbReference type="InParanoid" id="A0A0D0A7H5"/>
<evidence type="ECO:0000313" key="3">
    <source>
        <dbReference type="Proteomes" id="UP000054485"/>
    </source>
</evidence>
<protein>
    <submittedName>
        <fullName evidence="2">Uncharacterized protein</fullName>
    </submittedName>
</protein>
<accession>A0A0D0A7H5</accession>
<feature type="chain" id="PRO_5002207433" evidence="1">
    <location>
        <begin position="17"/>
        <end position="84"/>
    </location>
</feature>
<sequence>MFVFQLQLCLPSGGWGHCVHGINDALPSCWSRYPLKLKAISDISDIRDIRPSSSWVMHGRLLNIALWIHKAVASILPGACNLPQ</sequence>
<keyword evidence="1" id="KW-0732">Signal</keyword>
<gene>
    <name evidence="2" type="ORF">CY34DRAFT_800905</name>
</gene>
<reference evidence="3" key="2">
    <citation type="submission" date="2015-01" db="EMBL/GenBank/DDBJ databases">
        <title>Evolutionary Origins and Diversification of the Mycorrhizal Mutualists.</title>
        <authorList>
            <consortium name="DOE Joint Genome Institute"/>
            <consortium name="Mycorrhizal Genomics Consortium"/>
            <person name="Kohler A."/>
            <person name="Kuo A."/>
            <person name="Nagy L.G."/>
            <person name="Floudas D."/>
            <person name="Copeland A."/>
            <person name="Barry K.W."/>
            <person name="Cichocki N."/>
            <person name="Veneault-Fourrey C."/>
            <person name="LaButti K."/>
            <person name="Lindquist E.A."/>
            <person name="Lipzen A."/>
            <person name="Lundell T."/>
            <person name="Morin E."/>
            <person name="Murat C."/>
            <person name="Riley R."/>
            <person name="Ohm R."/>
            <person name="Sun H."/>
            <person name="Tunlid A."/>
            <person name="Henrissat B."/>
            <person name="Grigoriev I.V."/>
            <person name="Hibbett D.S."/>
            <person name="Martin F."/>
        </authorList>
    </citation>
    <scope>NUCLEOTIDE SEQUENCE [LARGE SCALE GENOMIC DNA]</scope>
    <source>
        <strain evidence="3">UH-Slu-Lm8-n1</strain>
    </source>
</reference>
<dbReference type="EMBL" id="KN835164">
    <property type="protein sequence ID" value="KIK46030.1"/>
    <property type="molecule type" value="Genomic_DNA"/>
</dbReference>
<dbReference type="AlphaFoldDB" id="A0A0D0A7H5"/>
<dbReference type="HOGENOM" id="CLU_2528977_0_0_1"/>
<keyword evidence="3" id="KW-1185">Reference proteome</keyword>
<reference evidence="2 3" key="1">
    <citation type="submission" date="2014-04" db="EMBL/GenBank/DDBJ databases">
        <authorList>
            <consortium name="DOE Joint Genome Institute"/>
            <person name="Kuo A."/>
            <person name="Ruytinx J."/>
            <person name="Rineau F."/>
            <person name="Colpaert J."/>
            <person name="Kohler A."/>
            <person name="Nagy L.G."/>
            <person name="Floudas D."/>
            <person name="Copeland A."/>
            <person name="Barry K.W."/>
            <person name="Cichocki N."/>
            <person name="Veneault-Fourrey C."/>
            <person name="LaButti K."/>
            <person name="Lindquist E.A."/>
            <person name="Lipzen A."/>
            <person name="Lundell T."/>
            <person name="Morin E."/>
            <person name="Murat C."/>
            <person name="Sun H."/>
            <person name="Tunlid A."/>
            <person name="Henrissat B."/>
            <person name="Grigoriev I.V."/>
            <person name="Hibbett D.S."/>
            <person name="Martin F."/>
            <person name="Nordberg H.P."/>
            <person name="Cantor M.N."/>
            <person name="Hua S.X."/>
        </authorList>
    </citation>
    <scope>NUCLEOTIDE SEQUENCE [LARGE SCALE GENOMIC DNA]</scope>
    <source>
        <strain evidence="2 3">UH-Slu-Lm8-n1</strain>
    </source>
</reference>
<evidence type="ECO:0000313" key="2">
    <source>
        <dbReference type="EMBL" id="KIK46030.1"/>
    </source>
</evidence>
<proteinExistence type="predicted"/>
<feature type="signal peptide" evidence="1">
    <location>
        <begin position="1"/>
        <end position="16"/>
    </location>
</feature>
<evidence type="ECO:0000256" key="1">
    <source>
        <dbReference type="SAM" id="SignalP"/>
    </source>
</evidence>
<organism evidence="2 3">
    <name type="scientific">Suillus luteus UH-Slu-Lm8-n1</name>
    <dbReference type="NCBI Taxonomy" id="930992"/>
    <lineage>
        <taxon>Eukaryota</taxon>
        <taxon>Fungi</taxon>
        <taxon>Dikarya</taxon>
        <taxon>Basidiomycota</taxon>
        <taxon>Agaricomycotina</taxon>
        <taxon>Agaricomycetes</taxon>
        <taxon>Agaricomycetidae</taxon>
        <taxon>Boletales</taxon>
        <taxon>Suillineae</taxon>
        <taxon>Suillaceae</taxon>
        <taxon>Suillus</taxon>
    </lineage>
</organism>